<evidence type="ECO:0000259" key="6">
    <source>
        <dbReference type="Pfam" id="PF00933"/>
    </source>
</evidence>
<dbReference type="RefSeq" id="WP_189008130.1">
    <property type="nucleotide sequence ID" value="NZ_BMOD01000034.1"/>
</dbReference>
<dbReference type="EC" id="3.2.1.52" evidence="3"/>
<sequence>MNTQTLADLKHLTLKPFFLDDAALQWVQDTFSQMKTSTKLAQLLMPLVVPPSPQVLHEWLELEINNVFLMTGLPPELLRLLTTTMQQNSKIPALVAGDLEFSELGTIGGEWGTALPNLMGVAATGQVRSAEQTARLAAREGRYCGFNWSFTPVLDLNLNFQSAIVNSRAFGEDPQKVTGFGQAYIQAMQEEGMAACAKHWPGDGVDDRDQHLVTSVNSLSLDAWNSSFGNLYRSMVDLGVLTVMGGHISFPAYQQGRAGERSAAGHFLPATLSKALNVDLLREELGFNGVITSDASMMAGFTSHGERRITVPQCIENGCDLLLFPGDVKTELGYLRDAVEDGRLSMRRVDEAVLRILALKAHLGLHLSRDLPGEDQMQSLYHTEQHQGWAREIAEGSVTLVRDLQGLLPLQPQTHRRVLVIQDPERKDSLLSPLKPLEVQGLLQQAGFEVTVYDVNTRVSREDFDVLIYLLADEGAMLKDTLRIPWAALHGNRLRAMERHWHTLPTVVVSFGNPYHLFEVPECQTYVNAYSPVLPVQQAVVLALTGQVPFRGVSPVQLPE</sequence>
<dbReference type="PANTHER" id="PTHR30480">
    <property type="entry name" value="BETA-HEXOSAMINIDASE-RELATED"/>
    <property type="match status" value="1"/>
</dbReference>
<protein>
    <recommendedName>
        <fullName evidence="3">beta-N-acetylhexosaminidase</fullName>
        <ecNumber evidence="3">3.2.1.52</ecNumber>
    </recommendedName>
</protein>
<evidence type="ECO:0000313" key="7">
    <source>
        <dbReference type="EMBL" id="GGJ56026.1"/>
    </source>
</evidence>
<dbReference type="Gene3D" id="3.20.20.300">
    <property type="entry name" value="Glycoside hydrolase, family 3, N-terminal domain"/>
    <property type="match status" value="1"/>
</dbReference>
<evidence type="ECO:0000256" key="4">
    <source>
        <dbReference type="ARBA" id="ARBA00022801"/>
    </source>
</evidence>
<reference evidence="8" key="1">
    <citation type="journal article" date="2019" name="Int. J. Syst. Evol. Microbiol.">
        <title>The Global Catalogue of Microorganisms (GCM) 10K type strain sequencing project: providing services to taxonomists for standard genome sequencing and annotation.</title>
        <authorList>
            <consortium name="The Broad Institute Genomics Platform"/>
            <consortium name="The Broad Institute Genome Sequencing Center for Infectious Disease"/>
            <person name="Wu L."/>
            <person name="Ma J."/>
        </authorList>
    </citation>
    <scope>NUCLEOTIDE SEQUENCE [LARGE SCALE GENOMIC DNA]</scope>
    <source>
        <strain evidence="8">JCM 14370</strain>
    </source>
</reference>
<dbReference type="Gene3D" id="3.40.50.1700">
    <property type="entry name" value="Glycoside hydrolase family 3 C-terminal domain"/>
    <property type="match status" value="1"/>
</dbReference>
<dbReference type="PANTHER" id="PTHR30480:SF13">
    <property type="entry name" value="BETA-HEXOSAMINIDASE"/>
    <property type="match status" value="1"/>
</dbReference>
<comment type="caution">
    <text evidence="7">The sequence shown here is derived from an EMBL/GenBank/DDBJ whole genome shotgun (WGS) entry which is preliminary data.</text>
</comment>
<dbReference type="SUPFAM" id="SSF51445">
    <property type="entry name" value="(Trans)glycosidases"/>
    <property type="match status" value="1"/>
</dbReference>
<evidence type="ECO:0000256" key="5">
    <source>
        <dbReference type="ARBA" id="ARBA00023295"/>
    </source>
</evidence>
<dbReference type="InterPro" id="IPR017853">
    <property type="entry name" value="GH"/>
</dbReference>
<proteinExistence type="inferred from homology"/>
<dbReference type="InterPro" id="IPR001764">
    <property type="entry name" value="Glyco_hydro_3_N"/>
</dbReference>
<evidence type="ECO:0000313" key="8">
    <source>
        <dbReference type="Proteomes" id="UP000632222"/>
    </source>
</evidence>
<dbReference type="InterPro" id="IPR036962">
    <property type="entry name" value="Glyco_hydro_3_N_sf"/>
</dbReference>
<feature type="domain" description="Glycoside hydrolase family 3 N-terminal" evidence="6">
    <location>
        <begin position="78"/>
        <end position="358"/>
    </location>
</feature>
<gene>
    <name evidence="7" type="ORF">GCM10008938_47720</name>
</gene>
<comment type="similarity">
    <text evidence="2">Belongs to the glycosyl hydrolase 3 family.</text>
</comment>
<dbReference type="GO" id="GO:0016787">
    <property type="term" value="F:hydrolase activity"/>
    <property type="evidence" value="ECO:0007669"/>
    <property type="project" value="UniProtKB-KW"/>
</dbReference>
<accession>A0ABQ2DHZ5</accession>
<keyword evidence="4 7" id="KW-0378">Hydrolase</keyword>
<name>A0ABQ2DHZ5_9DEIO</name>
<organism evidence="7 8">
    <name type="scientific">Deinococcus roseus</name>
    <dbReference type="NCBI Taxonomy" id="392414"/>
    <lineage>
        <taxon>Bacteria</taxon>
        <taxon>Thermotogati</taxon>
        <taxon>Deinococcota</taxon>
        <taxon>Deinococci</taxon>
        <taxon>Deinococcales</taxon>
        <taxon>Deinococcaceae</taxon>
        <taxon>Deinococcus</taxon>
    </lineage>
</organism>
<dbReference type="InterPro" id="IPR050226">
    <property type="entry name" value="NagZ_Beta-hexosaminidase"/>
</dbReference>
<dbReference type="Proteomes" id="UP000632222">
    <property type="component" value="Unassembled WGS sequence"/>
</dbReference>
<dbReference type="EMBL" id="BMOD01000034">
    <property type="protein sequence ID" value="GGJ56026.1"/>
    <property type="molecule type" value="Genomic_DNA"/>
</dbReference>
<keyword evidence="5" id="KW-0326">Glycosidase</keyword>
<evidence type="ECO:0000256" key="3">
    <source>
        <dbReference type="ARBA" id="ARBA00012663"/>
    </source>
</evidence>
<dbReference type="Pfam" id="PF00933">
    <property type="entry name" value="Glyco_hydro_3"/>
    <property type="match status" value="1"/>
</dbReference>
<dbReference type="InterPro" id="IPR036881">
    <property type="entry name" value="Glyco_hydro_3_C_sf"/>
</dbReference>
<keyword evidence="8" id="KW-1185">Reference proteome</keyword>
<evidence type="ECO:0000256" key="2">
    <source>
        <dbReference type="ARBA" id="ARBA00005336"/>
    </source>
</evidence>
<evidence type="ECO:0000256" key="1">
    <source>
        <dbReference type="ARBA" id="ARBA00001231"/>
    </source>
</evidence>
<comment type="catalytic activity">
    <reaction evidence="1">
        <text>Hydrolysis of terminal non-reducing N-acetyl-D-hexosamine residues in N-acetyl-beta-D-hexosaminides.</text>
        <dbReference type="EC" id="3.2.1.52"/>
    </reaction>
</comment>